<comment type="caution">
    <text evidence="4">The sequence shown here is derived from an EMBL/GenBank/DDBJ whole genome shotgun (WGS) entry which is preliminary data.</text>
</comment>
<dbReference type="PANTHER" id="PTHR13778">
    <property type="entry name" value="GLYCOSYLTRANSFERASE 8 DOMAIN-CONTAINING PROTEIN"/>
    <property type="match status" value="1"/>
</dbReference>
<dbReference type="STRING" id="1291052.FC18_GL000270"/>
<dbReference type="OrthoDB" id="5672604at2"/>
<protein>
    <recommendedName>
        <fullName evidence="6">Glycosyltransferase family 8 protein</fullName>
    </recommendedName>
</protein>
<dbReference type="CDD" id="cd04194">
    <property type="entry name" value="GT8_A4GalT_like"/>
    <property type="match status" value="1"/>
</dbReference>
<proteinExistence type="predicted"/>
<dbReference type="RefSeq" id="WP_054677017.1">
    <property type="nucleotide sequence ID" value="NZ_AYYO01000055.1"/>
</dbReference>
<dbReference type="AlphaFoldDB" id="A0A0R1ZJB1"/>
<dbReference type="SUPFAM" id="SSF53448">
    <property type="entry name" value="Nucleotide-diphospho-sugar transferases"/>
    <property type="match status" value="1"/>
</dbReference>
<dbReference type="InterPro" id="IPR002495">
    <property type="entry name" value="Glyco_trans_8"/>
</dbReference>
<keyword evidence="3" id="KW-0479">Metal-binding</keyword>
<dbReference type="GO" id="GO:0016757">
    <property type="term" value="F:glycosyltransferase activity"/>
    <property type="evidence" value="ECO:0007669"/>
    <property type="project" value="UniProtKB-KW"/>
</dbReference>
<name>A0A0R1ZJB1_9LACO</name>
<evidence type="ECO:0008006" key="6">
    <source>
        <dbReference type="Google" id="ProtNLM"/>
    </source>
</evidence>
<gene>
    <name evidence="4" type="ORF">FC18_GL000270</name>
</gene>
<dbReference type="InterPro" id="IPR050748">
    <property type="entry name" value="Glycosyltrans_8_dom-fam"/>
</dbReference>
<evidence type="ECO:0000256" key="3">
    <source>
        <dbReference type="ARBA" id="ARBA00022723"/>
    </source>
</evidence>
<reference evidence="4 5" key="1">
    <citation type="journal article" date="2015" name="Genome Announc.">
        <title>Expanding the biotechnology potential of lactobacilli through comparative genomics of 213 strains and associated genera.</title>
        <authorList>
            <person name="Sun Z."/>
            <person name="Harris H.M."/>
            <person name="McCann A."/>
            <person name="Guo C."/>
            <person name="Argimon S."/>
            <person name="Zhang W."/>
            <person name="Yang X."/>
            <person name="Jeffery I.B."/>
            <person name="Cooney J.C."/>
            <person name="Kagawa T.F."/>
            <person name="Liu W."/>
            <person name="Song Y."/>
            <person name="Salvetti E."/>
            <person name="Wrobel A."/>
            <person name="Rasinkangas P."/>
            <person name="Parkhill J."/>
            <person name="Rea M.C."/>
            <person name="O'Sullivan O."/>
            <person name="Ritari J."/>
            <person name="Douillard F.P."/>
            <person name="Paul Ross R."/>
            <person name="Yang R."/>
            <person name="Briner A.E."/>
            <person name="Felis G.E."/>
            <person name="de Vos W.M."/>
            <person name="Barrangou R."/>
            <person name="Klaenhammer T.R."/>
            <person name="Caufield P.W."/>
            <person name="Cui Y."/>
            <person name="Zhang H."/>
            <person name="O'Toole P.W."/>
        </authorList>
    </citation>
    <scope>NUCLEOTIDE SEQUENCE [LARGE SCALE GENOMIC DNA]</scope>
    <source>
        <strain evidence="4 5">DSM 20505</strain>
    </source>
</reference>
<keyword evidence="2" id="KW-0808">Transferase</keyword>
<sequence length="270" mass="31106">MDLLFTLDAGYLEPLKVTLTSIHYNSPAPEINVWLLHESIPEAQLAEVARLTDTFGWQFHPIAVDGSLWQGAPTEKRYPKEMYFRLLAGDILPADLHRVLYLDPDILVINSLMPLWELDMQGNLLAAATHTGIVDVTTAFNNLRLNTDHAYFNSGIMLMDLDQARQQIRWADIKRVIAEIGDYLMLPDQDILNHLYGEHILEVPDAIWNYDARNYATYFMRSRGVQDIHWVMANTAILHFNGKPKPWTEKHDNRFTALYLSYQNLLQKLG</sequence>
<dbReference type="PATRIC" id="fig|1291052.5.peg.279"/>
<accession>A0A0R1ZJB1</accession>
<dbReference type="GO" id="GO:0046872">
    <property type="term" value="F:metal ion binding"/>
    <property type="evidence" value="ECO:0007669"/>
    <property type="project" value="UniProtKB-KW"/>
</dbReference>
<dbReference type="EMBL" id="AYYO01000055">
    <property type="protein sequence ID" value="KRM54466.1"/>
    <property type="molecule type" value="Genomic_DNA"/>
</dbReference>
<evidence type="ECO:0000313" key="4">
    <source>
        <dbReference type="EMBL" id="KRM54466.1"/>
    </source>
</evidence>
<dbReference type="Gene3D" id="3.90.550.10">
    <property type="entry name" value="Spore Coat Polysaccharide Biosynthesis Protein SpsA, Chain A"/>
    <property type="match status" value="1"/>
</dbReference>
<organism evidence="4 5">
    <name type="scientific">Lacticaseibacillus sharpeae JCM 1186 = DSM 20505</name>
    <dbReference type="NCBI Taxonomy" id="1291052"/>
    <lineage>
        <taxon>Bacteria</taxon>
        <taxon>Bacillati</taxon>
        <taxon>Bacillota</taxon>
        <taxon>Bacilli</taxon>
        <taxon>Lactobacillales</taxon>
        <taxon>Lactobacillaceae</taxon>
        <taxon>Lacticaseibacillus</taxon>
    </lineage>
</organism>
<evidence type="ECO:0000256" key="1">
    <source>
        <dbReference type="ARBA" id="ARBA00022676"/>
    </source>
</evidence>
<evidence type="ECO:0000256" key="2">
    <source>
        <dbReference type="ARBA" id="ARBA00022679"/>
    </source>
</evidence>
<keyword evidence="5" id="KW-1185">Reference proteome</keyword>
<dbReference type="InterPro" id="IPR029044">
    <property type="entry name" value="Nucleotide-diphossugar_trans"/>
</dbReference>
<dbReference type="Proteomes" id="UP000051679">
    <property type="component" value="Unassembled WGS sequence"/>
</dbReference>
<dbReference type="PANTHER" id="PTHR13778:SF47">
    <property type="entry name" value="LIPOPOLYSACCHARIDE 1,3-GALACTOSYLTRANSFERASE"/>
    <property type="match status" value="1"/>
</dbReference>
<keyword evidence="1" id="KW-0328">Glycosyltransferase</keyword>
<dbReference type="Pfam" id="PF01501">
    <property type="entry name" value="Glyco_transf_8"/>
    <property type="match status" value="1"/>
</dbReference>
<evidence type="ECO:0000313" key="5">
    <source>
        <dbReference type="Proteomes" id="UP000051679"/>
    </source>
</evidence>